<evidence type="ECO:0000256" key="2">
    <source>
        <dbReference type="ARBA" id="ARBA00022801"/>
    </source>
</evidence>
<dbReference type="AlphaFoldDB" id="A0A0W0WNA5"/>
<dbReference type="GO" id="GO:0006528">
    <property type="term" value="P:asparagine metabolic process"/>
    <property type="evidence" value="ECO:0007669"/>
    <property type="project" value="InterPro"/>
</dbReference>
<evidence type="ECO:0000259" key="5">
    <source>
        <dbReference type="Pfam" id="PF17763"/>
    </source>
</evidence>
<protein>
    <submittedName>
        <fullName evidence="6">L-asparaginase I</fullName>
    </submittedName>
</protein>
<dbReference type="PIRSF" id="PIRSF001220">
    <property type="entry name" value="L-ASNase_gatD"/>
    <property type="match status" value="1"/>
</dbReference>
<dbReference type="SMART" id="SM00870">
    <property type="entry name" value="Asparaginase"/>
    <property type="match status" value="1"/>
</dbReference>
<dbReference type="InterPro" id="IPR037152">
    <property type="entry name" value="L-asparaginase_N_sf"/>
</dbReference>
<dbReference type="PANTHER" id="PTHR11707">
    <property type="entry name" value="L-ASPARAGINASE"/>
    <property type="match status" value="1"/>
</dbReference>
<dbReference type="PANTHER" id="PTHR11707:SF28">
    <property type="entry name" value="60 KDA LYSOPHOSPHOLIPASE"/>
    <property type="match status" value="1"/>
</dbReference>
<dbReference type="SUPFAM" id="SSF53774">
    <property type="entry name" value="Glutaminase/Asparaginase"/>
    <property type="match status" value="1"/>
</dbReference>
<dbReference type="Pfam" id="PF17763">
    <property type="entry name" value="Asparaginase_C"/>
    <property type="match status" value="1"/>
</dbReference>
<dbReference type="Gene3D" id="3.40.50.1170">
    <property type="entry name" value="L-asparaginase, N-terminal domain"/>
    <property type="match status" value="1"/>
</dbReference>
<keyword evidence="7" id="KW-1185">Reference proteome</keyword>
<gene>
    <name evidence="6" type="primary">asg_2</name>
    <name evidence="6" type="ORF">Lnau_2309</name>
</gene>
<feature type="domain" description="Asparaginase/glutaminase C-terminal" evidence="5">
    <location>
        <begin position="218"/>
        <end position="327"/>
    </location>
</feature>
<dbReference type="PRINTS" id="PR00139">
    <property type="entry name" value="ASNGLNASE"/>
</dbReference>
<dbReference type="Pfam" id="PF00710">
    <property type="entry name" value="Asparaginase"/>
    <property type="match status" value="1"/>
</dbReference>
<accession>A0A0W0WNA5</accession>
<dbReference type="STRING" id="45070.Lnau_2309"/>
<dbReference type="GO" id="GO:0004067">
    <property type="term" value="F:asparaginase activity"/>
    <property type="evidence" value="ECO:0007669"/>
    <property type="project" value="UniProtKB-UniRule"/>
</dbReference>
<dbReference type="InterPro" id="IPR004550">
    <property type="entry name" value="AsnASE_II"/>
</dbReference>
<evidence type="ECO:0000313" key="7">
    <source>
        <dbReference type="Proteomes" id="UP000054725"/>
    </source>
</evidence>
<sequence>MNTPLKRIGIIELGGTINSLSEQPSSEFYDGPISSISSFIKELDLKDDPHVFIEALTQKISHEITVSDLIKIANRIQILLDQDDCHGIVVTMGTNALEDVAYFIGLVIKTKKPIVFTGAHYPQNSLIFDGKRNLFNAICIAKDQNAESLGVLVTFNDYVVAARDAVKNNPGLINNFSTEGIGVIGHVIGGKLILKSKPIYRHTYRSEFSLLGKESIPKIAIIYSHLGISDVLVNAAIDNGISGIISAGFGKGYQPSYISDLLKKAVDSGIPVVRCSRSGYGYTSIDKNYDEKYGLIVAKGLSPHKSSLLLSLSLTVTPDANRIQKIFEEY</sequence>
<dbReference type="OrthoDB" id="9788068at2"/>
<evidence type="ECO:0000256" key="1">
    <source>
        <dbReference type="ARBA" id="ARBA00010518"/>
    </source>
</evidence>
<organism evidence="6 7">
    <name type="scientific">Legionella nautarum</name>
    <dbReference type="NCBI Taxonomy" id="45070"/>
    <lineage>
        <taxon>Bacteria</taxon>
        <taxon>Pseudomonadati</taxon>
        <taxon>Pseudomonadota</taxon>
        <taxon>Gammaproteobacteria</taxon>
        <taxon>Legionellales</taxon>
        <taxon>Legionellaceae</taxon>
        <taxon>Legionella</taxon>
    </lineage>
</organism>
<dbReference type="InterPro" id="IPR027474">
    <property type="entry name" value="L-asparaginase_N"/>
</dbReference>
<keyword evidence="2" id="KW-0378">Hydrolase</keyword>
<dbReference type="CDD" id="cd08964">
    <property type="entry name" value="L-asparaginase_II"/>
    <property type="match status" value="1"/>
</dbReference>
<dbReference type="PATRIC" id="fig|45070.6.peg.2436"/>
<dbReference type="InterPro" id="IPR006034">
    <property type="entry name" value="Asparaginase/glutaminase-like"/>
</dbReference>
<dbReference type="Proteomes" id="UP000054725">
    <property type="component" value="Unassembled WGS sequence"/>
</dbReference>
<dbReference type="PROSITE" id="PS51732">
    <property type="entry name" value="ASN_GLN_ASE_3"/>
    <property type="match status" value="1"/>
</dbReference>
<dbReference type="EMBL" id="LNYO01000023">
    <property type="protein sequence ID" value="KTD33558.1"/>
    <property type="molecule type" value="Genomic_DNA"/>
</dbReference>
<reference evidence="6 7" key="1">
    <citation type="submission" date="2015-11" db="EMBL/GenBank/DDBJ databases">
        <title>Genomic analysis of 38 Legionella species identifies large and diverse effector repertoires.</title>
        <authorList>
            <person name="Burstein D."/>
            <person name="Amaro F."/>
            <person name="Zusman T."/>
            <person name="Lifshitz Z."/>
            <person name="Cohen O."/>
            <person name="Gilbert J.A."/>
            <person name="Pupko T."/>
            <person name="Shuman H.A."/>
            <person name="Segal G."/>
        </authorList>
    </citation>
    <scope>NUCLEOTIDE SEQUENCE [LARGE SCALE GENOMIC DNA]</scope>
    <source>
        <strain evidence="6 7">ATCC 49506</strain>
    </source>
</reference>
<dbReference type="InterPro" id="IPR027473">
    <property type="entry name" value="L-asparaginase_C"/>
</dbReference>
<dbReference type="RefSeq" id="WP_058505315.1">
    <property type="nucleotide sequence ID" value="NZ_LNYO01000023.1"/>
</dbReference>
<evidence type="ECO:0000256" key="3">
    <source>
        <dbReference type="PIRSR" id="PIRSR001220-1"/>
    </source>
</evidence>
<dbReference type="InterPro" id="IPR040919">
    <property type="entry name" value="Asparaginase_C"/>
</dbReference>
<dbReference type="Gene3D" id="3.40.50.40">
    <property type="match status" value="1"/>
</dbReference>
<comment type="similarity">
    <text evidence="1">Belongs to the asparaginase 1 family.</text>
</comment>
<evidence type="ECO:0000313" key="6">
    <source>
        <dbReference type="EMBL" id="KTD33558.1"/>
    </source>
</evidence>
<dbReference type="PIRSF" id="PIRSF500176">
    <property type="entry name" value="L_ASNase"/>
    <property type="match status" value="1"/>
</dbReference>
<proteinExistence type="inferred from homology"/>
<comment type="caution">
    <text evidence="6">The sequence shown here is derived from an EMBL/GenBank/DDBJ whole genome shotgun (WGS) entry which is preliminary data.</text>
</comment>
<dbReference type="InterPro" id="IPR036152">
    <property type="entry name" value="Asp/glu_Ase-like_sf"/>
</dbReference>
<feature type="active site" description="O-isoaspartyl threonine intermediate" evidence="3">
    <location>
        <position position="16"/>
    </location>
</feature>
<feature type="domain" description="L-asparaginase N-terminal" evidence="4">
    <location>
        <begin position="7"/>
        <end position="199"/>
    </location>
</feature>
<evidence type="ECO:0000259" key="4">
    <source>
        <dbReference type="Pfam" id="PF00710"/>
    </source>
</evidence>
<name>A0A0W0WNA5_9GAMM</name>